<feature type="transmembrane region" description="Helical" evidence="14">
    <location>
        <begin position="126"/>
        <end position="147"/>
    </location>
</feature>
<evidence type="ECO:0000256" key="5">
    <source>
        <dbReference type="ARBA" id="ARBA00022597"/>
    </source>
</evidence>
<dbReference type="PANTHER" id="PTHR33843">
    <property type="entry name" value="ASCORBATE-SPECIFIC PTS SYSTEM EIIC COMPONENT"/>
    <property type="match status" value="1"/>
</dbReference>
<evidence type="ECO:0000256" key="8">
    <source>
        <dbReference type="ARBA" id="ARBA00022989"/>
    </source>
</evidence>
<feature type="transmembrane region" description="Helical" evidence="14">
    <location>
        <begin position="6"/>
        <end position="29"/>
    </location>
</feature>
<sequence length="446" mass="46761">MDSVLSFLIQLVQIPAIIVGFIAFIGLLVQKKSTDEVITGTIKTALSLLIIAGGAGVLIQGLAPIQSMFEMAFPAGNITTFVTFDEAVVSAVQTGPVAALGSQIGLTMLFGYIVHLLLARFTPWHYVYLTGHMIWVHAGAFTIAVYQLGLGPLWTVVIASILDGLYMTLAPAIAQPFVRRITGGNDVGFAHGQTLLNVLAGYLGMVVGNKEKSTEDIKLPEKLSFFRDVAVSTTLIMLIVSIGSAIAAVSSGGVAAFEATTENGGISNGQNWILFAFMMAMQFTAGMLILLYGVRMLIGEIVPAFEGISQKVIPNAIPALDVPVLFAFAPNALLIGLISGLIGQIAGMALCVALGWPVPIPSMIVAFFASGTAAIFANSTGGRVAAWIGGFLWGFLGWILISFAFFTQAFGDLEALGAPGLGFTVPDAVVPGIIIHWIGQLLGLVA</sequence>
<reference evidence="15" key="1">
    <citation type="journal article" date="2021" name="PeerJ">
        <title>Extensive microbial diversity within the chicken gut microbiome revealed by metagenomics and culture.</title>
        <authorList>
            <person name="Gilroy R."/>
            <person name="Ravi A."/>
            <person name="Getino M."/>
            <person name="Pursley I."/>
            <person name="Horton D.L."/>
            <person name="Alikhan N.F."/>
            <person name="Baker D."/>
            <person name="Gharbi K."/>
            <person name="Hall N."/>
            <person name="Watson M."/>
            <person name="Adriaenssens E.M."/>
            <person name="Foster-Nyarko E."/>
            <person name="Jarju S."/>
            <person name="Secka A."/>
            <person name="Antonio M."/>
            <person name="Oren A."/>
            <person name="Chaudhuri R.R."/>
            <person name="La Ragione R."/>
            <person name="Hildebrand F."/>
            <person name="Pallen M.J."/>
        </authorList>
    </citation>
    <scope>NUCLEOTIDE SEQUENCE</scope>
    <source>
        <strain evidence="15">ChiHjej10B9-4811</strain>
    </source>
</reference>
<keyword evidence="9 14" id="KW-0472">Membrane</keyword>
<evidence type="ECO:0000256" key="12">
    <source>
        <dbReference type="ARBA" id="ARBA00039702"/>
    </source>
</evidence>
<keyword evidence="5" id="KW-0762">Sugar transport</keyword>
<keyword evidence="7 14" id="KW-0812">Transmembrane</keyword>
<evidence type="ECO:0000256" key="11">
    <source>
        <dbReference type="ARBA" id="ARBA00038218"/>
    </source>
</evidence>
<keyword evidence="6" id="KW-0598">Phosphotransferase system</keyword>
<dbReference type="Proteomes" id="UP000823908">
    <property type="component" value="Unassembled WGS sequence"/>
</dbReference>
<comment type="function">
    <text evidence="10">The phosphoenolpyruvate-dependent sugar phosphotransferase system (sugar PTS), a major carbohydrate active transport system, catalyzes the phosphorylation of incoming sugar substrates concomitantly with their translocation across the cell membrane. The enzyme II UlaABC PTS system is involved in ascorbate transport.</text>
</comment>
<evidence type="ECO:0000256" key="10">
    <source>
        <dbReference type="ARBA" id="ARBA00037387"/>
    </source>
</evidence>
<evidence type="ECO:0000256" key="14">
    <source>
        <dbReference type="SAM" id="Phobius"/>
    </source>
</evidence>
<feature type="transmembrane region" description="Helical" evidence="14">
    <location>
        <begin position="358"/>
        <end position="377"/>
    </location>
</feature>
<keyword evidence="4" id="KW-1003">Cell membrane</keyword>
<dbReference type="Pfam" id="PF03611">
    <property type="entry name" value="EIIC-GAT"/>
    <property type="match status" value="1"/>
</dbReference>
<evidence type="ECO:0000313" key="16">
    <source>
        <dbReference type="Proteomes" id="UP000823908"/>
    </source>
</evidence>
<evidence type="ECO:0000256" key="3">
    <source>
        <dbReference type="ARBA" id="ARBA00022448"/>
    </source>
</evidence>
<dbReference type="GO" id="GO:0009401">
    <property type="term" value="P:phosphoenolpyruvate-dependent sugar phosphotransferase system"/>
    <property type="evidence" value="ECO:0007669"/>
    <property type="project" value="UniProtKB-KW"/>
</dbReference>
<evidence type="ECO:0000256" key="6">
    <source>
        <dbReference type="ARBA" id="ARBA00022683"/>
    </source>
</evidence>
<feature type="transmembrane region" description="Helical" evidence="14">
    <location>
        <begin position="153"/>
        <end position="174"/>
    </location>
</feature>
<comment type="subunit">
    <text evidence="2">Homodimer.</text>
</comment>
<feature type="transmembrane region" description="Helical" evidence="14">
    <location>
        <begin position="97"/>
        <end position="119"/>
    </location>
</feature>
<dbReference type="AlphaFoldDB" id="A0A9D2UDJ4"/>
<evidence type="ECO:0000256" key="4">
    <source>
        <dbReference type="ARBA" id="ARBA00022475"/>
    </source>
</evidence>
<evidence type="ECO:0000256" key="2">
    <source>
        <dbReference type="ARBA" id="ARBA00011738"/>
    </source>
</evidence>
<name>A0A9D2UDJ4_9MICC</name>
<comment type="subcellular location">
    <subcellularLocation>
        <location evidence="1">Cell membrane</location>
        <topology evidence="1">Multi-pass membrane protein</topology>
    </subcellularLocation>
</comment>
<feature type="transmembrane region" description="Helical" evidence="14">
    <location>
        <begin position="319"/>
        <end position="346"/>
    </location>
</feature>
<feature type="transmembrane region" description="Helical" evidence="14">
    <location>
        <begin position="229"/>
        <end position="252"/>
    </location>
</feature>
<dbReference type="PANTHER" id="PTHR33843:SF4">
    <property type="entry name" value="ASCORBATE-SPECIFIC PTS SYSTEM EIIC COMPONENT"/>
    <property type="match status" value="1"/>
</dbReference>
<comment type="similarity">
    <text evidence="11">Belongs to the UlaA family.</text>
</comment>
<dbReference type="InterPro" id="IPR004703">
    <property type="entry name" value="PTS_sugar-sp_permease"/>
</dbReference>
<dbReference type="InterPro" id="IPR051562">
    <property type="entry name" value="Ascorbate-PTS_EIIC"/>
</dbReference>
<evidence type="ECO:0000256" key="7">
    <source>
        <dbReference type="ARBA" id="ARBA00022692"/>
    </source>
</evidence>
<feature type="transmembrane region" description="Helical" evidence="14">
    <location>
        <begin position="428"/>
        <end position="445"/>
    </location>
</feature>
<comment type="caution">
    <text evidence="15">The sequence shown here is derived from an EMBL/GenBank/DDBJ whole genome shotgun (WGS) entry which is preliminary data.</text>
</comment>
<reference evidence="15" key="2">
    <citation type="submission" date="2021-04" db="EMBL/GenBank/DDBJ databases">
        <authorList>
            <person name="Gilroy R."/>
        </authorList>
    </citation>
    <scope>NUCLEOTIDE SEQUENCE</scope>
    <source>
        <strain evidence="15">ChiHjej10B9-4811</strain>
    </source>
</reference>
<keyword evidence="3" id="KW-0813">Transport</keyword>
<proteinExistence type="inferred from homology"/>
<feature type="transmembrane region" description="Helical" evidence="14">
    <location>
        <begin position="384"/>
        <end position="408"/>
    </location>
</feature>
<accession>A0A9D2UDJ4</accession>
<feature type="transmembrane region" description="Helical" evidence="14">
    <location>
        <begin position="41"/>
        <end position="63"/>
    </location>
</feature>
<keyword evidence="8 14" id="KW-1133">Transmembrane helix</keyword>
<protein>
    <recommendedName>
        <fullName evidence="12">Ascorbate-specific PTS system EIIC component</fullName>
    </recommendedName>
    <alternativeName>
        <fullName evidence="13">Ascorbate-specific permease IIC component UlaA</fullName>
    </alternativeName>
</protein>
<organism evidence="15 16">
    <name type="scientific">Candidatus Rothia avistercoris</name>
    <dbReference type="NCBI Taxonomy" id="2840479"/>
    <lineage>
        <taxon>Bacteria</taxon>
        <taxon>Bacillati</taxon>
        <taxon>Actinomycetota</taxon>
        <taxon>Actinomycetes</taxon>
        <taxon>Micrococcales</taxon>
        <taxon>Micrococcaceae</taxon>
        <taxon>Rothia</taxon>
    </lineage>
</organism>
<feature type="transmembrane region" description="Helical" evidence="14">
    <location>
        <begin position="272"/>
        <end position="298"/>
    </location>
</feature>
<gene>
    <name evidence="15" type="ORF">H9908_01460</name>
</gene>
<evidence type="ECO:0000256" key="1">
    <source>
        <dbReference type="ARBA" id="ARBA00004651"/>
    </source>
</evidence>
<evidence type="ECO:0000313" key="15">
    <source>
        <dbReference type="EMBL" id="HJD50530.1"/>
    </source>
</evidence>
<dbReference type="EMBL" id="DWUS01000039">
    <property type="protein sequence ID" value="HJD50530.1"/>
    <property type="molecule type" value="Genomic_DNA"/>
</dbReference>
<dbReference type="GO" id="GO:0005886">
    <property type="term" value="C:plasma membrane"/>
    <property type="evidence" value="ECO:0007669"/>
    <property type="project" value="UniProtKB-SubCell"/>
</dbReference>
<evidence type="ECO:0000256" key="13">
    <source>
        <dbReference type="ARBA" id="ARBA00042859"/>
    </source>
</evidence>
<evidence type="ECO:0000256" key="9">
    <source>
        <dbReference type="ARBA" id="ARBA00023136"/>
    </source>
</evidence>